<feature type="domain" description="AB hydrolase-1" evidence="2">
    <location>
        <begin position="67"/>
        <end position="303"/>
    </location>
</feature>
<sequence>MTRTGLLMPLLILPGLVQAPAAQAAAPQSPVPQSATAADREIGFPGFNAYPLKGSVKAGGAHPYFAVMVAGSGPTDRDWSNPLIGLPSHGGRDLADWLQAQGIGSLRYDKRFIGSRNPKLDISLDAQVGDVKGALRAARALPEAKGKKLLLVGHSEGALLSLLAAGEADAALLLAMPGLSMGKLILAQVKAQLVAAQAPAEATAQNMAYLEAALDAIRKNQDLATDTTGIAPGIVALASGLARPESRGFVRDLLDLDPWGAAQRLPIPCAIAWGDRDVQTWKPDVMPEDFKGAVIQIPGANHLFKRETRVKAGLSGAEAMSTYGDSTPLADLTPLAAWLKGLK</sequence>
<keyword evidence="3" id="KW-0378">Hydrolase</keyword>
<feature type="chain" id="PRO_5046457572" evidence="1">
    <location>
        <begin position="25"/>
        <end position="343"/>
    </location>
</feature>
<feature type="signal peptide" evidence="1">
    <location>
        <begin position="1"/>
        <end position="24"/>
    </location>
</feature>
<accession>A0ABQ5Q9T5</accession>
<evidence type="ECO:0000313" key="3">
    <source>
        <dbReference type="EMBL" id="GLH71587.1"/>
    </source>
</evidence>
<proteinExistence type="predicted"/>
<reference evidence="3 4" key="1">
    <citation type="journal article" date="2023" name="Antonie Van Leeuwenhoek">
        <title>Mesoterricola silvestris gen. nov., sp. nov., Mesoterricola sediminis sp. nov., Geothrix oryzae sp. nov., Geothrix edaphica sp. nov., Geothrix rubra sp. nov., and Geothrix limicola sp. nov., six novel members of Acidobacteriota isolated from soils.</title>
        <authorList>
            <person name="Itoh H."/>
            <person name="Sugisawa Y."/>
            <person name="Mise K."/>
            <person name="Xu Z."/>
            <person name="Kuniyasu M."/>
            <person name="Ushijima N."/>
            <person name="Kawano K."/>
            <person name="Kobayashi E."/>
            <person name="Shiratori Y."/>
            <person name="Masuda Y."/>
            <person name="Senoo K."/>
        </authorList>
    </citation>
    <scope>NUCLEOTIDE SEQUENCE [LARGE SCALE GENOMIC DNA]</scope>
    <source>
        <strain evidence="3 4">Red804</strain>
    </source>
</reference>
<dbReference type="EMBL" id="BSDE01000001">
    <property type="protein sequence ID" value="GLH71587.1"/>
    <property type="molecule type" value="Genomic_DNA"/>
</dbReference>
<keyword evidence="4" id="KW-1185">Reference proteome</keyword>
<dbReference type="GO" id="GO:0016787">
    <property type="term" value="F:hydrolase activity"/>
    <property type="evidence" value="ECO:0007669"/>
    <property type="project" value="UniProtKB-KW"/>
</dbReference>
<dbReference type="InterPro" id="IPR053145">
    <property type="entry name" value="AB_hydrolase_Est10"/>
</dbReference>
<dbReference type="SUPFAM" id="SSF53474">
    <property type="entry name" value="alpha/beta-Hydrolases"/>
    <property type="match status" value="1"/>
</dbReference>
<protein>
    <submittedName>
        <fullName evidence="3">Alpha/beta hydrolase</fullName>
    </submittedName>
</protein>
<comment type="caution">
    <text evidence="3">The sequence shown here is derived from an EMBL/GenBank/DDBJ whole genome shotgun (WGS) entry which is preliminary data.</text>
</comment>
<dbReference type="PANTHER" id="PTHR43265:SF1">
    <property type="entry name" value="ESTERASE ESTD"/>
    <property type="match status" value="1"/>
</dbReference>
<dbReference type="Gene3D" id="3.40.50.1820">
    <property type="entry name" value="alpha/beta hydrolase"/>
    <property type="match status" value="1"/>
</dbReference>
<name>A0ABQ5Q9T5_9BACT</name>
<dbReference type="PANTHER" id="PTHR43265">
    <property type="entry name" value="ESTERASE ESTD"/>
    <property type="match status" value="1"/>
</dbReference>
<gene>
    <name evidence="3" type="ORF">GETHLI_00890</name>
</gene>
<organism evidence="3 4">
    <name type="scientific">Geothrix limicola</name>
    <dbReference type="NCBI Taxonomy" id="2927978"/>
    <lineage>
        <taxon>Bacteria</taxon>
        <taxon>Pseudomonadati</taxon>
        <taxon>Acidobacteriota</taxon>
        <taxon>Holophagae</taxon>
        <taxon>Holophagales</taxon>
        <taxon>Holophagaceae</taxon>
        <taxon>Geothrix</taxon>
    </lineage>
</organism>
<dbReference type="RefSeq" id="WP_285568850.1">
    <property type="nucleotide sequence ID" value="NZ_BSDE01000001.1"/>
</dbReference>
<keyword evidence="1" id="KW-0732">Signal</keyword>
<dbReference type="Pfam" id="PF12697">
    <property type="entry name" value="Abhydrolase_6"/>
    <property type="match status" value="1"/>
</dbReference>
<evidence type="ECO:0000256" key="1">
    <source>
        <dbReference type="SAM" id="SignalP"/>
    </source>
</evidence>
<dbReference type="Proteomes" id="UP001165069">
    <property type="component" value="Unassembled WGS sequence"/>
</dbReference>
<dbReference type="InterPro" id="IPR029058">
    <property type="entry name" value="AB_hydrolase_fold"/>
</dbReference>
<evidence type="ECO:0000313" key="4">
    <source>
        <dbReference type="Proteomes" id="UP001165069"/>
    </source>
</evidence>
<evidence type="ECO:0000259" key="2">
    <source>
        <dbReference type="Pfam" id="PF12697"/>
    </source>
</evidence>
<dbReference type="InterPro" id="IPR000073">
    <property type="entry name" value="AB_hydrolase_1"/>
</dbReference>